<protein>
    <submittedName>
        <fullName evidence="2">Extracellular solute-binding protein</fullName>
    </submittedName>
</protein>
<evidence type="ECO:0000256" key="1">
    <source>
        <dbReference type="SAM" id="SignalP"/>
    </source>
</evidence>
<dbReference type="EMBL" id="JAGYPG010000004">
    <property type="protein sequence ID" value="MBS4197418.1"/>
    <property type="molecule type" value="Genomic_DNA"/>
</dbReference>
<sequence length="461" mass="50673">MKKLLAMFSALVLIFTLAACSSSSGGGSKNGNKKSNIEVVSDIEGTVRVSLAGWQLEDGIDPITGIDNVGFDTFVKEEFSPRFPNIKLEVYQVPWENAQAKQTAMLQSGDVDLIYSGGAFASQWMQQGLLRSIDDLLANDSSFSGDMYLKGIWDNSYSTVAFDGNTRFGLPAILGKRVTIYDKKLFEDWGVEPLSENPTPEEILDKAKQMSGKNLVTGEENYGLWWSGNALNAATFVALTHAFGAVGAVGSLDDLKNIEWKLNEPEMVKVLEWITAAAKYPPVEFVNGQGQENFGIETNNIAIALDHSGGPTMGEFRATKNQELLDRFVPVLNLGPKGEGWVAMDPFVMAKDAKNVEASWEVMKFLAGYETQKWNYENFQATPTLAEADFVLPEDKFVKKAMEVAAVSPSVMMDEANPFFSSEIAPAINGFISQAANDQAPDIQKFLDDLQKRAEDWSARQ</sequence>
<dbReference type="InterPro" id="IPR050490">
    <property type="entry name" value="Bact_solute-bd_prot1"/>
</dbReference>
<feature type="signal peptide" evidence="1">
    <location>
        <begin position="1"/>
        <end position="18"/>
    </location>
</feature>
<dbReference type="RefSeq" id="WP_213126644.1">
    <property type="nucleotide sequence ID" value="NZ_JAGYPG010000004.1"/>
</dbReference>
<dbReference type="InterPro" id="IPR006059">
    <property type="entry name" value="SBP"/>
</dbReference>
<organism evidence="2 3">
    <name type="scientific">Lederbergia citri</name>
    <dbReference type="NCBI Taxonomy" id="2833580"/>
    <lineage>
        <taxon>Bacteria</taxon>
        <taxon>Bacillati</taxon>
        <taxon>Bacillota</taxon>
        <taxon>Bacilli</taxon>
        <taxon>Bacillales</taxon>
        <taxon>Bacillaceae</taxon>
        <taxon>Lederbergia</taxon>
    </lineage>
</organism>
<feature type="chain" id="PRO_5038735548" evidence="1">
    <location>
        <begin position="19"/>
        <end position="461"/>
    </location>
</feature>
<evidence type="ECO:0000313" key="3">
    <source>
        <dbReference type="Proteomes" id="UP000681414"/>
    </source>
</evidence>
<proteinExistence type="predicted"/>
<keyword evidence="3" id="KW-1185">Reference proteome</keyword>
<gene>
    <name evidence="2" type="ORF">KHA97_20445</name>
</gene>
<dbReference type="Proteomes" id="UP000681414">
    <property type="component" value="Unassembled WGS sequence"/>
</dbReference>
<dbReference type="PANTHER" id="PTHR43649:SF12">
    <property type="entry name" value="DIACETYLCHITOBIOSE BINDING PROTEIN DASA"/>
    <property type="match status" value="1"/>
</dbReference>
<comment type="caution">
    <text evidence="2">The sequence shown here is derived from an EMBL/GenBank/DDBJ whole genome shotgun (WGS) entry which is preliminary data.</text>
</comment>
<dbReference type="Gene3D" id="3.40.190.10">
    <property type="entry name" value="Periplasmic binding protein-like II"/>
    <property type="match status" value="1"/>
</dbReference>
<accession>A0A942YHM2</accession>
<reference evidence="2 3" key="1">
    <citation type="submission" date="2021-05" db="EMBL/GenBank/DDBJ databases">
        <title>Novel Bacillus species.</title>
        <authorList>
            <person name="Liu G."/>
        </authorList>
    </citation>
    <scope>NUCLEOTIDE SEQUENCE [LARGE SCALE GENOMIC DNA]</scope>
    <source>
        <strain evidence="3">FJAT-49780</strain>
    </source>
</reference>
<dbReference type="PROSITE" id="PS51257">
    <property type="entry name" value="PROKAR_LIPOPROTEIN"/>
    <property type="match status" value="1"/>
</dbReference>
<evidence type="ECO:0000313" key="2">
    <source>
        <dbReference type="EMBL" id="MBS4197418.1"/>
    </source>
</evidence>
<name>A0A942YHM2_9BACI</name>
<keyword evidence="1" id="KW-0732">Signal</keyword>
<dbReference type="SUPFAM" id="SSF53850">
    <property type="entry name" value="Periplasmic binding protein-like II"/>
    <property type="match status" value="1"/>
</dbReference>
<dbReference type="Pfam" id="PF01547">
    <property type="entry name" value="SBP_bac_1"/>
    <property type="match status" value="1"/>
</dbReference>
<dbReference type="AlphaFoldDB" id="A0A942YHM2"/>
<dbReference type="PANTHER" id="PTHR43649">
    <property type="entry name" value="ARABINOSE-BINDING PROTEIN-RELATED"/>
    <property type="match status" value="1"/>
</dbReference>